<dbReference type="Proteomes" id="UP000887540">
    <property type="component" value="Unplaced"/>
</dbReference>
<dbReference type="AlphaFoldDB" id="A0A914DFJ9"/>
<evidence type="ECO:0000256" key="5">
    <source>
        <dbReference type="ARBA" id="ARBA00022741"/>
    </source>
</evidence>
<evidence type="ECO:0000256" key="12">
    <source>
        <dbReference type="ARBA" id="ARBA00063570"/>
    </source>
</evidence>
<dbReference type="GO" id="GO:0004775">
    <property type="term" value="F:succinate-CoA ligase (ADP-forming) activity"/>
    <property type="evidence" value="ECO:0007669"/>
    <property type="project" value="UniProtKB-UniRule"/>
</dbReference>
<keyword evidence="16" id="KW-1185">Reference proteome</keyword>
<comment type="pathway">
    <text evidence="1 13">Carbohydrate metabolism; tricarboxylic acid cycle; succinate from succinyl-CoA (ligase route): step 1/1.</text>
</comment>
<comment type="catalytic activity">
    <reaction evidence="10">
        <text>GTP + succinate + CoA = succinyl-CoA + GDP + phosphate</text>
        <dbReference type="Rhea" id="RHEA:22120"/>
        <dbReference type="ChEBI" id="CHEBI:30031"/>
        <dbReference type="ChEBI" id="CHEBI:37565"/>
        <dbReference type="ChEBI" id="CHEBI:43474"/>
        <dbReference type="ChEBI" id="CHEBI:57287"/>
        <dbReference type="ChEBI" id="CHEBI:57292"/>
        <dbReference type="ChEBI" id="CHEBI:58189"/>
        <dbReference type="EC" id="6.2.1.4"/>
    </reaction>
</comment>
<comment type="function">
    <text evidence="11">GTP-specific succinyl-CoA synthetase functions in the citric acid cycle (TCA), coupling the hydrolysis of succinyl-CoA to the synthesis of GTP and thus represents the only step of substrate-level phosphorylation in the TCA. The beta subunit provides nucleotide specificity of the enzyme and binds the substrate succinate, while the binding sites for coenzyme A and phosphate are found in the alpha subunit.</text>
</comment>
<dbReference type="SUPFAM" id="SSF52210">
    <property type="entry name" value="Succinyl-CoA synthetase domains"/>
    <property type="match status" value="1"/>
</dbReference>
<sequence length="590" mass="65271">MSDSEIQAGVGGVDLEDGEKKLSKKELGKLARKQKKAEKKHQYQKYWYDKMSTPESLPSAAGSVDSAQEAPNKLLKSKRFLRLAVAGCSHGEMDQIYETLTQWERQSGKKFDLLICTGDFQAIRNYGDLHYMKSPDKYKNLMTFYKYYNGGFIRSSVKMMHRSLLRVPGNWLLKQSRNLNLQEHHGLSLLDRQKIQVPPCGVANSAEEAYQQAKNIGGKDYVVKAQVLAGGRGKGKFDSGLEGGVQIVFTPEEARDKAKMMIGAKLFTKQTGNNGILCEKVLICKRLFTRREYYFSITLDRNTNGPILIGSSKGGVNIEEVAATDPGAITTTPINFETGVTPEIAKNVADRMGFKDDCRDQAADTIQKLYNLFINSDATLIEINPMAEDVNGDVYCMDCKFVLDSNADFRQKDLFALKDTKQEDELELRAAKYNLNYIRLDGNIGCMVNGAGLAMATMDIIKLHGGEPANFLDVGGGATVQQVTEAFKIITADEKKVHAILVNIFGGIMRCDVIAQGIINAVNELDLKIPIVVRLQGTQVDDAKALIANSKMRILACDNLDEAAKMVVKLSSIIQLAKLANVDVKFELSI</sequence>
<feature type="binding site" evidence="13">
    <location>
        <begin position="507"/>
        <end position="509"/>
    </location>
    <ligand>
        <name>substrate</name>
        <note>ligand shared with subunit alpha</note>
    </ligand>
</feature>
<feature type="binding site" evidence="13">
    <location>
        <position position="384"/>
    </location>
    <ligand>
        <name>Mg(2+)</name>
        <dbReference type="ChEBI" id="CHEBI:18420"/>
    </ligand>
</feature>
<comment type="function">
    <text evidence="13">ATP-specific succinyl-CoA synthetase functions in the citric acid cycle (TCA), coupling the hydrolysis of succinyl-CoA to the synthesis of ATP and thus represents the only step of substrate-level phosphorylation in the TCA. The beta subunit provides nucleotide specificity of the enzyme and binds the substrate succinate, while the binding sites for coenzyme A and phosphate are found in the alpha subunit.</text>
</comment>
<dbReference type="PROSITE" id="PS01217">
    <property type="entry name" value="SUCCINYL_COA_LIG_3"/>
    <property type="match status" value="1"/>
</dbReference>
<evidence type="ECO:0000256" key="1">
    <source>
        <dbReference type="ARBA" id="ARBA00005064"/>
    </source>
</evidence>
<dbReference type="PANTHER" id="PTHR11815:SF1">
    <property type="entry name" value="SUCCINATE--COA LIGASE [ADP-FORMING] SUBUNIT BETA, MITOCHONDRIAL"/>
    <property type="match status" value="1"/>
</dbReference>
<dbReference type="InterPro" id="IPR005811">
    <property type="entry name" value="SUCC_ACL_C"/>
</dbReference>
<feature type="site" description="Important for substrate specificity" evidence="13">
    <location>
        <position position="220"/>
    </location>
</feature>
<keyword evidence="4 13" id="KW-0479">Metal-binding</keyword>
<feature type="domain" description="ATP-citrate synthase/succinyl-CoA ligase C-terminal" evidence="14">
    <location>
        <begin position="447"/>
        <end position="568"/>
    </location>
</feature>
<dbReference type="FunFam" id="3.40.50.261:FF:000001">
    <property type="entry name" value="Succinate--CoA ligase [ADP-forming] subunit beta"/>
    <property type="match status" value="1"/>
</dbReference>
<accession>A0A914DFJ9</accession>
<keyword evidence="2 13" id="KW-0816">Tricarboxylic acid cycle</keyword>
<keyword evidence="5 13" id="KW-0547">Nucleotide-binding</keyword>
<dbReference type="GO" id="GO:0042709">
    <property type="term" value="C:succinate-CoA ligase complex"/>
    <property type="evidence" value="ECO:0007669"/>
    <property type="project" value="TreeGrafter"/>
</dbReference>
<dbReference type="FunFam" id="3.30.1490.20:FF:000004">
    <property type="entry name" value="Succinate--CoA ligase [ADP-forming] subunit beta, mitochondrial"/>
    <property type="match status" value="1"/>
</dbReference>
<keyword evidence="6 13" id="KW-0067">ATP-binding</keyword>
<dbReference type="Gene3D" id="3.30.1490.20">
    <property type="entry name" value="ATP-grasp fold, A domain"/>
    <property type="match status" value="1"/>
</dbReference>
<feature type="binding site" evidence="13">
    <location>
        <position position="398"/>
    </location>
    <ligand>
        <name>Mg(2+)</name>
        <dbReference type="ChEBI" id="CHEBI:18420"/>
    </ligand>
</feature>
<protein>
    <recommendedName>
        <fullName evidence="13">Succinate--CoA ligase [ADP-forming] subunit beta, mitochondrial</fullName>
        <ecNumber evidence="13">6.2.1.5</ecNumber>
    </recommendedName>
    <alternativeName>
        <fullName evidence="13">ATP-specific succinyl-CoA synthetase subunit beta</fullName>
        <shortName evidence="13">A-SCS</shortName>
    </alternativeName>
    <alternativeName>
        <fullName evidence="13">Succinyl-CoA synthetase beta-A chain</fullName>
        <shortName evidence="13">SCS-betaA</shortName>
    </alternativeName>
</protein>
<dbReference type="InterPro" id="IPR016102">
    <property type="entry name" value="Succinyl-CoA_synth-like"/>
</dbReference>
<dbReference type="Gene3D" id="3.30.470.20">
    <property type="entry name" value="ATP-grasp fold, B domain"/>
    <property type="match status" value="1"/>
</dbReference>
<comment type="subunit">
    <text evidence="12">Heterodimer of an alpha and a beta subunit. The beta subunit determines specificity for GTP.</text>
</comment>
<evidence type="ECO:0000313" key="17">
    <source>
        <dbReference type="WBParaSite" id="ACRNAN_scaffold2387.g16972.t1"/>
    </source>
</evidence>
<dbReference type="HAMAP" id="MF_00558">
    <property type="entry name" value="Succ_CoA_beta"/>
    <property type="match status" value="1"/>
</dbReference>
<dbReference type="GO" id="GO:0006099">
    <property type="term" value="P:tricarboxylic acid cycle"/>
    <property type="evidence" value="ECO:0007669"/>
    <property type="project" value="UniProtKB-UniRule"/>
</dbReference>
<evidence type="ECO:0000313" key="16">
    <source>
        <dbReference type="Proteomes" id="UP000887540"/>
    </source>
</evidence>
<feature type="binding site" evidence="13">
    <location>
        <begin position="231"/>
        <end position="233"/>
    </location>
    <ligand>
        <name>ATP</name>
        <dbReference type="ChEBI" id="CHEBI:30616"/>
    </ligand>
</feature>
<evidence type="ECO:0000256" key="13">
    <source>
        <dbReference type="HAMAP-Rule" id="MF_03220"/>
    </source>
</evidence>
<dbReference type="WBParaSite" id="ACRNAN_scaffold2387.g16972.t1">
    <property type="protein sequence ID" value="ACRNAN_scaffold2387.g16972.t1"/>
    <property type="gene ID" value="ACRNAN_scaffold2387.g16972"/>
</dbReference>
<feature type="binding site" evidence="13">
    <location>
        <position position="224"/>
    </location>
    <ligand>
        <name>ATP</name>
        <dbReference type="ChEBI" id="CHEBI:30616"/>
    </ligand>
</feature>
<organism evidence="16 17">
    <name type="scientific">Acrobeloides nanus</name>
    <dbReference type="NCBI Taxonomy" id="290746"/>
    <lineage>
        <taxon>Eukaryota</taxon>
        <taxon>Metazoa</taxon>
        <taxon>Ecdysozoa</taxon>
        <taxon>Nematoda</taxon>
        <taxon>Chromadorea</taxon>
        <taxon>Rhabditida</taxon>
        <taxon>Tylenchina</taxon>
        <taxon>Cephalobomorpha</taxon>
        <taxon>Cephaloboidea</taxon>
        <taxon>Cephalobidae</taxon>
        <taxon>Acrobeloides</taxon>
    </lineage>
</organism>
<evidence type="ECO:0000256" key="8">
    <source>
        <dbReference type="ARBA" id="ARBA00022946"/>
    </source>
</evidence>
<dbReference type="NCBIfam" id="TIGR01016">
    <property type="entry name" value="sucCoAbeta"/>
    <property type="match status" value="1"/>
</dbReference>
<feature type="domain" description="ATP-grasp fold succinyl-CoA synthetase-type" evidence="15">
    <location>
        <begin position="180"/>
        <end position="387"/>
    </location>
</feature>
<keyword evidence="7 13" id="KW-0460">Magnesium</keyword>
<dbReference type="InterPro" id="IPR005809">
    <property type="entry name" value="Succ_CoA_ligase-like_bsu"/>
</dbReference>
<dbReference type="InterPro" id="IPR013650">
    <property type="entry name" value="ATP-grasp_succ-CoA_synth-type"/>
</dbReference>
<dbReference type="GO" id="GO:0000287">
    <property type="term" value="F:magnesium ion binding"/>
    <property type="evidence" value="ECO:0007669"/>
    <property type="project" value="UniProtKB-UniRule"/>
</dbReference>
<keyword evidence="3 13" id="KW-0436">Ligase</keyword>
<evidence type="ECO:0000259" key="14">
    <source>
        <dbReference type="Pfam" id="PF00549"/>
    </source>
</evidence>
<comment type="subunit">
    <text evidence="13">Heterodimer of an alpha and a beta subunit. The beta subunit determines specificity for ATP.</text>
</comment>
<evidence type="ECO:0000256" key="10">
    <source>
        <dbReference type="ARBA" id="ARBA00052879"/>
    </source>
</evidence>
<dbReference type="InterPro" id="IPR017866">
    <property type="entry name" value="Succ-CoA_synthase_bsu_CS"/>
</dbReference>
<comment type="catalytic activity">
    <reaction evidence="13">
        <text>succinate + ATP + CoA = succinyl-CoA + ADP + phosphate</text>
        <dbReference type="Rhea" id="RHEA:17661"/>
        <dbReference type="ChEBI" id="CHEBI:30031"/>
        <dbReference type="ChEBI" id="CHEBI:30616"/>
        <dbReference type="ChEBI" id="CHEBI:43474"/>
        <dbReference type="ChEBI" id="CHEBI:57287"/>
        <dbReference type="ChEBI" id="CHEBI:57292"/>
        <dbReference type="ChEBI" id="CHEBI:456216"/>
        <dbReference type="EC" id="6.2.1.5"/>
    </reaction>
</comment>
<evidence type="ECO:0000259" key="15">
    <source>
        <dbReference type="Pfam" id="PF08442"/>
    </source>
</evidence>
<dbReference type="Pfam" id="PF08442">
    <property type="entry name" value="ATP-grasp_2"/>
    <property type="match status" value="1"/>
</dbReference>
<name>A0A914DFJ9_9BILA</name>
<evidence type="ECO:0000256" key="11">
    <source>
        <dbReference type="ARBA" id="ARBA00053833"/>
    </source>
</evidence>
<comment type="similarity">
    <text evidence="13">Belongs to the succinate/malate CoA ligase beta subunit family. ATP-specific subunit beta subfamily.</text>
</comment>
<dbReference type="HAMAP" id="MF_03220">
    <property type="entry name" value="Succ_CoA_betaA_euk"/>
    <property type="match status" value="1"/>
</dbReference>
<keyword evidence="9 13" id="KW-0496">Mitochondrion</keyword>
<evidence type="ECO:0000256" key="6">
    <source>
        <dbReference type="ARBA" id="ARBA00022840"/>
    </source>
</evidence>
<reference evidence="17" key="1">
    <citation type="submission" date="2022-11" db="UniProtKB">
        <authorList>
            <consortium name="WormBaseParasite"/>
        </authorList>
    </citation>
    <scope>IDENTIFICATION</scope>
</reference>
<dbReference type="NCBIfam" id="NF001913">
    <property type="entry name" value="PRK00696.1"/>
    <property type="match status" value="1"/>
</dbReference>
<comment type="cofactor">
    <cofactor evidence="13">
        <name>Mg(2+)</name>
        <dbReference type="ChEBI" id="CHEBI:18420"/>
    </cofactor>
    <text evidence="13">Binds 1 Mg(2+) ion per subunit.</text>
</comment>
<evidence type="ECO:0000256" key="9">
    <source>
        <dbReference type="ARBA" id="ARBA00023128"/>
    </source>
</evidence>
<evidence type="ECO:0000256" key="2">
    <source>
        <dbReference type="ARBA" id="ARBA00022532"/>
    </source>
</evidence>
<dbReference type="SUPFAM" id="SSF56059">
    <property type="entry name" value="Glutathione synthetase ATP-binding domain-like"/>
    <property type="match status" value="1"/>
</dbReference>
<dbReference type="Pfam" id="PF00549">
    <property type="entry name" value="Ligase_CoA"/>
    <property type="match status" value="1"/>
</dbReference>
<dbReference type="GO" id="GO:0005524">
    <property type="term" value="F:ATP binding"/>
    <property type="evidence" value="ECO:0007669"/>
    <property type="project" value="UniProtKB-UniRule"/>
</dbReference>
<dbReference type="FunFam" id="3.30.470.20:FF:000002">
    <property type="entry name" value="Succinate--CoA ligase [ADP-forming] subunit beta"/>
    <property type="match status" value="1"/>
</dbReference>
<comment type="subcellular location">
    <subcellularLocation>
        <location evidence="13">Mitochondrion</location>
    </subcellularLocation>
</comment>
<dbReference type="PANTHER" id="PTHR11815">
    <property type="entry name" value="SUCCINYL-COA SYNTHETASE BETA CHAIN"/>
    <property type="match status" value="1"/>
</dbReference>
<dbReference type="GO" id="GO:0006104">
    <property type="term" value="P:succinyl-CoA metabolic process"/>
    <property type="evidence" value="ECO:0007669"/>
    <property type="project" value="TreeGrafter"/>
</dbReference>
<proteinExistence type="inferred from homology"/>
<evidence type="ECO:0000256" key="4">
    <source>
        <dbReference type="ARBA" id="ARBA00022723"/>
    </source>
</evidence>
<dbReference type="EC" id="6.2.1.5" evidence="13"/>
<dbReference type="GO" id="GO:0004776">
    <property type="term" value="F:succinate-CoA ligase (GDP-forming) activity"/>
    <property type="evidence" value="ECO:0007669"/>
    <property type="project" value="UniProtKB-EC"/>
</dbReference>
<dbReference type="InterPro" id="IPR034723">
    <property type="entry name" value="Succ_CoA_betaA_euk"/>
</dbReference>
<feature type="site" description="Important for substrate specificity" evidence="13">
    <location>
        <position position="288"/>
    </location>
</feature>
<dbReference type="InterPro" id="IPR013815">
    <property type="entry name" value="ATP_grasp_subdomain_1"/>
</dbReference>
<evidence type="ECO:0000256" key="3">
    <source>
        <dbReference type="ARBA" id="ARBA00022598"/>
    </source>
</evidence>
<feature type="binding site" evidence="13">
    <location>
        <position position="449"/>
    </location>
    <ligand>
        <name>substrate</name>
        <note>ligand shared with subunit alpha</note>
    </ligand>
</feature>
<keyword evidence="8" id="KW-0809">Transit peptide</keyword>
<dbReference type="Gene3D" id="3.40.50.261">
    <property type="entry name" value="Succinyl-CoA synthetase domains"/>
    <property type="match status" value="1"/>
</dbReference>
<evidence type="ECO:0000256" key="7">
    <source>
        <dbReference type="ARBA" id="ARBA00022842"/>
    </source>
</evidence>
<dbReference type="GO" id="GO:0005739">
    <property type="term" value="C:mitochondrion"/>
    <property type="evidence" value="ECO:0007669"/>
    <property type="project" value="UniProtKB-SubCell"/>
</dbReference>